<keyword evidence="2" id="KW-1185">Reference proteome</keyword>
<evidence type="ECO:0000313" key="2">
    <source>
        <dbReference type="Proteomes" id="UP001055879"/>
    </source>
</evidence>
<dbReference type="EMBL" id="CM042063">
    <property type="protein sequence ID" value="KAI3668043.1"/>
    <property type="molecule type" value="Genomic_DNA"/>
</dbReference>
<protein>
    <submittedName>
        <fullName evidence="1">Uncharacterized protein</fullName>
    </submittedName>
</protein>
<comment type="caution">
    <text evidence="1">The sequence shown here is derived from an EMBL/GenBank/DDBJ whole genome shotgun (WGS) entry which is preliminary data.</text>
</comment>
<accession>A0ACB8XKX6</accession>
<organism evidence="1 2">
    <name type="scientific">Arctium lappa</name>
    <name type="common">Greater burdock</name>
    <name type="synonym">Lappa major</name>
    <dbReference type="NCBI Taxonomy" id="4217"/>
    <lineage>
        <taxon>Eukaryota</taxon>
        <taxon>Viridiplantae</taxon>
        <taxon>Streptophyta</taxon>
        <taxon>Embryophyta</taxon>
        <taxon>Tracheophyta</taxon>
        <taxon>Spermatophyta</taxon>
        <taxon>Magnoliopsida</taxon>
        <taxon>eudicotyledons</taxon>
        <taxon>Gunneridae</taxon>
        <taxon>Pentapetalae</taxon>
        <taxon>asterids</taxon>
        <taxon>campanulids</taxon>
        <taxon>Asterales</taxon>
        <taxon>Asteraceae</taxon>
        <taxon>Carduoideae</taxon>
        <taxon>Cardueae</taxon>
        <taxon>Arctiinae</taxon>
        <taxon>Arctium</taxon>
    </lineage>
</organism>
<dbReference type="Proteomes" id="UP001055879">
    <property type="component" value="Linkage Group LG17"/>
</dbReference>
<gene>
    <name evidence="1" type="ORF">L6452_43116</name>
</gene>
<proteinExistence type="predicted"/>
<reference evidence="2" key="1">
    <citation type="journal article" date="2022" name="Mol. Ecol. Resour.">
        <title>The genomes of chicory, endive, great burdock and yacon provide insights into Asteraceae palaeo-polyploidization history and plant inulin production.</title>
        <authorList>
            <person name="Fan W."/>
            <person name="Wang S."/>
            <person name="Wang H."/>
            <person name="Wang A."/>
            <person name="Jiang F."/>
            <person name="Liu H."/>
            <person name="Zhao H."/>
            <person name="Xu D."/>
            <person name="Zhang Y."/>
        </authorList>
    </citation>
    <scope>NUCLEOTIDE SEQUENCE [LARGE SCALE GENOMIC DNA]</scope>
    <source>
        <strain evidence="2">cv. Niubang</strain>
    </source>
</reference>
<reference evidence="1 2" key="2">
    <citation type="journal article" date="2022" name="Mol. Ecol. Resour.">
        <title>The genomes of chicory, endive, great burdock and yacon provide insights into Asteraceae paleo-polyploidization history and plant inulin production.</title>
        <authorList>
            <person name="Fan W."/>
            <person name="Wang S."/>
            <person name="Wang H."/>
            <person name="Wang A."/>
            <person name="Jiang F."/>
            <person name="Liu H."/>
            <person name="Zhao H."/>
            <person name="Xu D."/>
            <person name="Zhang Y."/>
        </authorList>
    </citation>
    <scope>NUCLEOTIDE SEQUENCE [LARGE SCALE GENOMIC DNA]</scope>
    <source>
        <strain evidence="2">cv. Niubang</strain>
    </source>
</reference>
<evidence type="ECO:0000313" key="1">
    <source>
        <dbReference type="EMBL" id="KAI3668043.1"/>
    </source>
</evidence>
<sequence length="130" mass="14000">MFGLSISVTRNWNLTEGQRLEITADEGESDAAALCGPSTGTGVGGAIYLSSLEAVQAMIKDDGTQQLLQADALYLAVSMKMEVYPNQLVVEGPVLGILLEVVANFKHTMSKFSLNINQKNLAAKKQRLLE</sequence>
<name>A0ACB8XKX6_ARCLA</name>